<keyword evidence="2" id="KW-1185">Reference proteome</keyword>
<geneLocation type="plasmid" evidence="1 2">
    <name>pJCM12687</name>
</geneLocation>
<protein>
    <submittedName>
        <fullName evidence="1">Uncharacterized protein</fullName>
    </submittedName>
</protein>
<sequence length="52" mass="5346">MAVRTGVVVDLPSGVARLFDDLWVNVLGDGRIAVLSAITSLGACNDTSAESL</sequence>
<organism evidence="1 2">
    <name type="scientific">Mycobacterium branderi</name>
    <dbReference type="NCBI Taxonomy" id="43348"/>
    <lineage>
        <taxon>Bacteria</taxon>
        <taxon>Bacillati</taxon>
        <taxon>Actinomycetota</taxon>
        <taxon>Actinomycetes</taxon>
        <taxon>Mycobacteriales</taxon>
        <taxon>Mycobacteriaceae</taxon>
        <taxon>Mycobacterium</taxon>
    </lineage>
</organism>
<accession>A0ABM7KV89</accession>
<gene>
    <name evidence="1" type="ORF">MBRA_53020</name>
</gene>
<evidence type="ECO:0000313" key="1">
    <source>
        <dbReference type="EMBL" id="BBZ15107.1"/>
    </source>
</evidence>
<keyword evidence="1" id="KW-0614">Plasmid</keyword>
<reference evidence="1 2" key="1">
    <citation type="journal article" date="2019" name="Emerg. Microbes Infect.">
        <title>Comprehensive subspecies identification of 175 nontuberculous mycobacteria species based on 7547 genomic profiles.</title>
        <authorList>
            <person name="Matsumoto Y."/>
            <person name="Kinjo T."/>
            <person name="Motooka D."/>
            <person name="Nabeya D."/>
            <person name="Jung N."/>
            <person name="Uechi K."/>
            <person name="Horii T."/>
            <person name="Iida T."/>
            <person name="Fujita J."/>
            <person name="Nakamura S."/>
        </authorList>
    </citation>
    <scope>NUCLEOTIDE SEQUENCE [LARGE SCALE GENOMIC DNA]</scope>
    <source>
        <strain evidence="1 2">JCM 12687</strain>
        <plasmid evidence="1">pJCM12687</plasmid>
    </source>
</reference>
<evidence type="ECO:0000313" key="2">
    <source>
        <dbReference type="Proteomes" id="UP000467379"/>
    </source>
</evidence>
<proteinExistence type="predicted"/>
<name>A0ABM7KV89_9MYCO</name>
<dbReference type="EMBL" id="AP022607">
    <property type="protein sequence ID" value="BBZ15107.1"/>
    <property type="molecule type" value="Genomic_DNA"/>
</dbReference>
<dbReference type="Proteomes" id="UP000467379">
    <property type="component" value="Plasmid pJCM12687"/>
</dbReference>
<dbReference type="RefSeq" id="WP_163659893.1">
    <property type="nucleotide sequence ID" value="NZ_AP022607.1"/>
</dbReference>